<dbReference type="GO" id="GO:0043657">
    <property type="term" value="C:host cell"/>
    <property type="evidence" value="ECO:0007669"/>
    <property type="project" value="GOC"/>
</dbReference>
<evidence type="ECO:0000256" key="3">
    <source>
        <dbReference type="ARBA" id="ARBA00022844"/>
    </source>
</evidence>
<dbReference type="Gene3D" id="6.10.210.10">
    <property type="match status" value="1"/>
</dbReference>
<reference evidence="5" key="1">
    <citation type="journal article" date="2000" name="Arch. Virol.">
        <title>Comparison of proviral accessory genes between long-term nonprogressors and progressors of human immunodeficiency virus type 1 infection.</title>
        <authorList>
            <person name="Yamada T."/>
            <person name="Iwamoto A."/>
        </authorList>
    </citation>
    <scope>NUCLEOTIDE SEQUENCE</scope>
</reference>
<dbReference type="Gene3D" id="1.20.5.90">
    <property type="entry name" value="VpR/VpX protein, C-terminal domain"/>
    <property type="match status" value="1"/>
</dbReference>
<evidence type="ECO:0000256" key="1">
    <source>
        <dbReference type="ARBA" id="ARBA00022562"/>
    </source>
</evidence>
<dbReference type="GO" id="GO:0046718">
    <property type="term" value="P:symbiont entry into host cell"/>
    <property type="evidence" value="ECO:0007669"/>
    <property type="project" value="UniProtKB-KW"/>
</dbReference>
<keyword evidence="4" id="KW-1160">Virus entry into host cell</keyword>
<dbReference type="EMBL" id="AB034523">
    <property type="protein sequence ID" value="BAA93970.1"/>
    <property type="molecule type" value="Genomic_DNA"/>
</dbReference>
<dbReference type="GO" id="GO:0044423">
    <property type="term" value="C:virion component"/>
    <property type="evidence" value="ECO:0007669"/>
    <property type="project" value="UniProtKB-KW"/>
</dbReference>
<keyword evidence="1 4" id="KW-1048">Host nucleus</keyword>
<evidence type="ECO:0000313" key="5">
    <source>
        <dbReference type="EMBL" id="BAA93970.1"/>
    </source>
</evidence>
<organismHost>
    <name type="scientific">Homo sapiens</name>
    <name type="common">Human</name>
    <dbReference type="NCBI Taxonomy" id="9606"/>
</organismHost>
<evidence type="ECO:0000256" key="4">
    <source>
        <dbReference type="RuleBase" id="RU364021"/>
    </source>
</evidence>
<accession>Q9IQC1</accession>
<name>Q9IQC1_HV1</name>
<dbReference type="PRINTS" id="PR00444">
    <property type="entry name" value="HIVVPRVPX"/>
</dbReference>
<keyword evidence="4" id="KW-1163">Viral penetration into host nucleus</keyword>
<gene>
    <name evidence="4 5" type="primary">vpr</name>
</gene>
<keyword evidence="4" id="KW-0804">Transcription</keyword>
<dbReference type="GO" id="GO:0075732">
    <property type="term" value="P:viral penetration into host nucleus"/>
    <property type="evidence" value="ECO:0007669"/>
    <property type="project" value="UniProtKB-KW"/>
</dbReference>
<keyword evidence="3 4" id="KW-0946">Virion</keyword>
<comment type="subcellular location">
    <subcellularLocation>
        <location evidence="4">Virion</location>
    </subcellularLocation>
    <subcellularLocation>
        <location evidence="4">Host nucleus</location>
    </subcellularLocation>
</comment>
<keyword evidence="2 4" id="KW-0945">Host-virus interaction</keyword>
<dbReference type="GO" id="GO:0042025">
    <property type="term" value="C:host cell nucleus"/>
    <property type="evidence" value="ECO:0007669"/>
    <property type="project" value="UniProtKB-SubCell"/>
</dbReference>
<dbReference type="Pfam" id="PF00522">
    <property type="entry name" value="VPR"/>
    <property type="match status" value="1"/>
</dbReference>
<keyword evidence="4" id="KW-0010">Activator</keyword>
<keyword evidence="4" id="KW-0131">Cell cycle</keyword>
<proteinExistence type="predicted"/>
<comment type="function">
    <text evidence="4">During virus replication, may deplete host UNG protein, and incude G2-M cell cycle arrest. Acts by targeting specific host proteins for degradation by the 26S proteasome, through association with the cellular CUL4A-DDB1 E3 ligase complex by direct interaction with host VPRPB/DCAF-1. Cell cycle arrest reportedly occurs within hours of infection and is not blocked by antiviral agents, suggesting that it is initiated by the VPR carried into the virion. Additionally, VPR induces apoptosis in a cell cycle dependent manner suggesting that these two effects are mechanistically linked. Detected in the serum and cerebrospinal fluid of AIDS patient, VPR may also induce cell death to bystander cells.</text>
</comment>
<protein>
    <recommendedName>
        <fullName evidence="4">Protein Vpr</fullName>
    </recommendedName>
    <alternativeName>
        <fullName evidence="4">Viral protein R</fullName>
    </alternativeName>
</protein>
<organism evidence="5">
    <name type="scientific">Human immunodeficiency virus type 1</name>
    <name type="common">HIV-1</name>
    <dbReference type="NCBI Taxonomy" id="11676"/>
    <lineage>
        <taxon>Viruses</taxon>
        <taxon>Riboviria</taxon>
        <taxon>Pararnavirae</taxon>
        <taxon>Artverviricota</taxon>
        <taxon>Revtraviricetes</taxon>
        <taxon>Ortervirales</taxon>
        <taxon>Retroviridae</taxon>
        <taxon>Orthoretrovirinae</taxon>
        <taxon>Lentivirus</taxon>
        <taxon>Lentivirus humimdef1</taxon>
    </lineage>
</organism>
<evidence type="ECO:0000256" key="2">
    <source>
        <dbReference type="ARBA" id="ARBA00022581"/>
    </source>
</evidence>
<comment type="function">
    <text evidence="4">During virus entry, plays a role in the transport of the viral pre-integration (PIC) complex to the host nucleus. This function is crucial for viral infection of non-dividing macrophages. May act directly at the nuclear pore complex, by binding nucleoporins phenylalanine-glycine (FG)-repeat regions.</text>
</comment>
<sequence length="96" mass="11517">MKQAPENQRPQREPYNKWTLKLLEELKSKAVRHFPRMWLHGLEQHIYKTYKNTWAGVKAIIRILQQLLFIHFRIGCRHSRIGITPQKRAKNKASKS</sequence>
<dbReference type="InterPro" id="IPR000012">
    <property type="entry name" value="RetroV_VpR/X"/>
</dbReference>
<keyword evidence="4" id="KW-0805">Transcription regulation</keyword>